<evidence type="ECO:0000313" key="2">
    <source>
        <dbReference type="Proteomes" id="UP000019763"/>
    </source>
</evidence>
<accession>A0A023B5X4</accession>
<proteinExistence type="predicted"/>
<protein>
    <submittedName>
        <fullName evidence="1">Uncharacterized protein</fullName>
    </submittedName>
</protein>
<evidence type="ECO:0000313" key="1">
    <source>
        <dbReference type="EMBL" id="EZG63623.1"/>
    </source>
</evidence>
<gene>
    <name evidence="1" type="ORF">GNI_086490</name>
</gene>
<organism evidence="1 2">
    <name type="scientific">Gregarina niphandrodes</name>
    <name type="common">Septate eugregarine</name>
    <dbReference type="NCBI Taxonomy" id="110365"/>
    <lineage>
        <taxon>Eukaryota</taxon>
        <taxon>Sar</taxon>
        <taxon>Alveolata</taxon>
        <taxon>Apicomplexa</taxon>
        <taxon>Conoidasida</taxon>
        <taxon>Gregarinasina</taxon>
        <taxon>Eugregarinorida</taxon>
        <taxon>Gregarinidae</taxon>
        <taxon>Gregarina</taxon>
    </lineage>
</organism>
<dbReference type="Proteomes" id="UP000019763">
    <property type="component" value="Unassembled WGS sequence"/>
</dbReference>
<reference evidence="1" key="1">
    <citation type="submission" date="2013-12" db="EMBL/GenBank/DDBJ databases">
        <authorList>
            <person name="Omoto C.K."/>
            <person name="Sibley D."/>
            <person name="Venepally P."/>
            <person name="Hadjithomas M."/>
            <person name="Karamycheva S."/>
            <person name="Brunk B."/>
            <person name="Roos D."/>
            <person name="Caler E."/>
            <person name="Lorenzi H."/>
        </authorList>
    </citation>
    <scope>NUCLEOTIDE SEQUENCE</scope>
</reference>
<dbReference type="VEuPathDB" id="CryptoDB:GNI_086490"/>
<name>A0A023B5X4_GRENI</name>
<keyword evidence="2" id="KW-1185">Reference proteome</keyword>
<comment type="caution">
    <text evidence="1">The sequence shown here is derived from an EMBL/GenBank/DDBJ whole genome shotgun (WGS) entry which is preliminary data.</text>
</comment>
<dbReference type="RefSeq" id="XP_011130663.1">
    <property type="nucleotide sequence ID" value="XM_011132361.1"/>
</dbReference>
<dbReference type="AlphaFoldDB" id="A0A023B5X4"/>
<dbReference type="SUPFAM" id="SSF57850">
    <property type="entry name" value="RING/U-box"/>
    <property type="match status" value="1"/>
</dbReference>
<sequence>MEGGAKPMTSLIDDRENEKLVYSGLGLRPASLDISCGDLSKFYCSEESHLNKIWGGGELKRLTATKNEDGSMSVVIVTNPLLIVTTYSGVQGWQNSCVCKNLCSEKEHCKRICFYSGVDEETNEMADIWVVSYASLNAQGDKLCERKWRAVILENSSTIPLPHSCTIKNLLRLKCADWVTVNYVNHKSEFSTSWMDIHRQAQLFQRHTQNWIQTPIFWKYVESGYKGDIGPERHPATYALLHYLHDWIERDSIKVSRPAKIQLEDVLQDSKENQVSLKGTPKGTVTPRTNRNRQAAVWVVTVTPDTNDLRRLEALKTIHAGGDWEQTICDYFKQPQRLPDVTQSSCFMCGCPQGEVYMVCCRTWLHKGCLSTELQVQERCPKCRVAFRANEHSISRRLLESDSQKPVLLDPSRQSAEVHDWSLAGTLSTMARSIAEHCGTRHRYEFLCPTQFTKTIDLMDPESVHSVQLYATPVPSSSTQNSPLQERNSGLQETNEYDGHIWFLTPDMKVSTTDVKGHHVLVYIYGEVPTNRANWKPLHAVPKRQRIKILY</sequence>
<dbReference type="EMBL" id="AFNH02000651">
    <property type="protein sequence ID" value="EZG63623.1"/>
    <property type="molecule type" value="Genomic_DNA"/>
</dbReference>
<dbReference type="GeneID" id="22913075"/>